<reference evidence="7" key="1">
    <citation type="submission" date="2017-05" db="EMBL/GenBank/DDBJ databases">
        <title>Improved OligoMM genomes.</title>
        <authorList>
            <person name="Garzetti D."/>
        </authorList>
    </citation>
    <scope>NUCLEOTIDE SEQUENCE [LARGE SCALE GENOMIC DNA]</scope>
    <source>
        <strain evidence="7">YL45</strain>
    </source>
</reference>
<protein>
    <recommendedName>
        <fullName evidence="3">Ribosome maturation factor RimP</fullName>
    </recommendedName>
</protein>
<keyword evidence="7" id="KW-1185">Reference proteome</keyword>
<dbReference type="Pfam" id="PF02576">
    <property type="entry name" value="RimP_N"/>
    <property type="match status" value="1"/>
</dbReference>
<evidence type="ECO:0000256" key="2">
    <source>
        <dbReference type="ARBA" id="ARBA00022517"/>
    </source>
</evidence>
<dbReference type="InterPro" id="IPR036847">
    <property type="entry name" value="RimP_C_sf"/>
</dbReference>
<comment type="similarity">
    <text evidence="3">Belongs to the RimP family.</text>
</comment>
<dbReference type="InterPro" id="IPR003728">
    <property type="entry name" value="Ribosome_maturation_RimP"/>
</dbReference>
<evidence type="ECO:0000313" key="6">
    <source>
        <dbReference type="EMBL" id="OXE51265.1"/>
    </source>
</evidence>
<feature type="domain" description="Ribosome maturation factor RimP N-terminal" evidence="4">
    <location>
        <begin position="10"/>
        <end position="77"/>
    </location>
</feature>
<accession>A0A227KT61</accession>
<evidence type="ECO:0000256" key="1">
    <source>
        <dbReference type="ARBA" id="ARBA00022490"/>
    </source>
</evidence>
<dbReference type="Pfam" id="PF17384">
    <property type="entry name" value="DUF150_C"/>
    <property type="match status" value="1"/>
</dbReference>
<evidence type="ECO:0000259" key="5">
    <source>
        <dbReference type="Pfam" id="PF17384"/>
    </source>
</evidence>
<evidence type="ECO:0000313" key="7">
    <source>
        <dbReference type="Proteomes" id="UP000214610"/>
    </source>
</evidence>
<dbReference type="Proteomes" id="UP000214610">
    <property type="component" value="Unassembled WGS sequence"/>
</dbReference>
<dbReference type="GeneID" id="78363472"/>
<evidence type="ECO:0000256" key="3">
    <source>
        <dbReference type="HAMAP-Rule" id="MF_01077"/>
    </source>
</evidence>
<dbReference type="CDD" id="cd01734">
    <property type="entry name" value="YlxS_C"/>
    <property type="match status" value="1"/>
</dbReference>
<dbReference type="Gene3D" id="2.30.30.180">
    <property type="entry name" value="Ribosome maturation factor RimP, C-terminal domain"/>
    <property type="match status" value="1"/>
</dbReference>
<evidence type="ECO:0000259" key="4">
    <source>
        <dbReference type="Pfam" id="PF02576"/>
    </source>
</evidence>
<name>A0A227KT61_9BURK</name>
<dbReference type="RefSeq" id="WP_066591465.1">
    <property type="nucleotide sequence ID" value="NZ_CAJTBZ010000009.1"/>
</dbReference>
<sequence>MAVPSQVFELIESTVEGLGYELVDVERLPRGLIRVTIDKEGGITLDDCEKVSNLLNPALTVDNVDFDRLEVSSPGVDRPLRRANDFVRFVGSNVHIELYTPMTGEGLPANGRRRMDGKLLAVEGEEASPTITLELITERLGRTPSEIAKAKAKAKKSGEAQAAPVILNIPFKDIERASLLADLDFRGSK</sequence>
<dbReference type="Gene3D" id="3.30.300.70">
    <property type="entry name" value="RimP-like superfamily, N-terminal"/>
    <property type="match status" value="1"/>
</dbReference>
<dbReference type="NCBIfam" id="NF000929">
    <property type="entry name" value="PRK00092.2-1"/>
    <property type="match status" value="1"/>
</dbReference>
<dbReference type="SUPFAM" id="SSF74942">
    <property type="entry name" value="YhbC-like, C-terminal domain"/>
    <property type="match status" value="1"/>
</dbReference>
<dbReference type="InterPro" id="IPR028989">
    <property type="entry name" value="RimP_N"/>
</dbReference>
<dbReference type="AlphaFoldDB" id="A0A227KT61"/>
<dbReference type="GO" id="GO:0000028">
    <property type="term" value="P:ribosomal small subunit assembly"/>
    <property type="evidence" value="ECO:0007669"/>
    <property type="project" value="TreeGrafter"/>
</dbReference>
<gene>
    <name evidence="3" type="primary">rimP</name>
    <name evidence="6" type="ORF">ADH67_02940</name>
</gene>
<dbReference type="PANTHER" id="PTHR33867:SF1">
    <property type="entry name" value="RIBOSOME MATURATION FACTOR RIMP"/>
    <property type="match status" value="1"/>
</dbReference>
<comment type="subcellular location">
    <subcellularLocation>
        <location evidence="3">Cytoplasm</location>
    </subcellularLocation>
</comment>
<dbReference type="InterPro" id="IPR035956">
    <property type="entry name" value="RimP_N_sf"/>
</dbReference>
<dbReference type="HAMAP" id="MF_01077">
    <property type="entry name" value="RimP"/>
    <property type="match status" value="1"/>
</dbReference>
<dbReference type="SUPFAM" id="SSF75420">
    <property type="entry name" value="YhbC-like, N-terminal domain"/>
    <property type="match status" value="1"/>
</dbReference>
<feature type="domain" description="Ribosome maturation factor RimP C-terminal" evidence="5">
    <location>
        <begin position="80"/>
        <end position="153"/>
    </location>
</feature>
<dbReference type="GO" id="GO:0005829">
    <property type="term" value="C:cytosol"/>
    <property type="evidence" value="ECO:0007669"/>
    <property type="project" value="TreeGrafter"/>
</dbReference>
<organism evidence="6 7">
    <name type="scientific">Turicimonas muris</name>
    <dbReference type="NCBI Taxonomy" id="1796652"/>
    <lineage>
        <taxon>Bacteria</taxon>
        <taxon>Pseudomonadati</taxon>
        <taxon>Pseudomonadota</taxon>
        <taxon>Betaproteobacteria</taxon>
        <taxon>Burkholderiales</taxon>
        <taxon>Sutterellaceae</taxon>
        <taxon>Turicimonas</taxon>
    </lineage>
</organism>
<keyword evidence="2 3" id="KW-0690">Ribosome biogenesis</keyword>
<dbReference type="EMBL" id="NHMP01000001">
    <property type="protein sequence ID" value="OXE51265.1"/>
    <property type="molecule type" value="Genomic_DNA"/>
</dbReference>
<keyword evidence="1 3" id="KW-0963">Cytoplasm</keyword>
<proteinExistence type="inferred from homology"/>
<comment type="caution">
    <text evidence="6">The sequence shown here is derived from an EMBL/GenBank/DDBJ whole genome shotgun (WGS) entry which is preliminary data.</text>
</comment>
<comment type="function">
    <text evidence="3">Required for maturation of 30S ribosomal subunits.</text>
</comment>
<dbReference type="InterPro" id="IPR028998">
    <property type="entry name" value="RimP_C"/>
</dbReference>
<dbReference type="PANTHER" id="PTHR33867">
    <property type="entry name" value="RIBOSOME MATURATION FACTOR RIMP"/>
    <property type="match status" value="1"/>
</dbReference>
<dbReference type="GO" id="GO:0006412">
    <property type="term" value="P:translation"/>
    <property type="evidence" value="ECO:0007669"/>
    <property type="project" value="TreeGrafter"/>
</dbReference>